<dbReference type="AlphaFoldDB" id="W6YNA0"/>
<protein>
    <submittedName>
        <fullName evidence="1">Uncharacterized protein</fullName>
    </submittedName>
</protein>
<dbReference type="HOGENOM" id="CLU_1885416_0_0_1"/>
<dbReference type="RefSeq" id="XP_007706788.1">
    <property type="nucleotide sequence ID" value="XM_007708598.1"/>
</dbReference>
<dbReference type="Proteomes" id="UP000053841">
    <property type="component" value="Unassembled WGS sequence"/>
</dbReference>
<evidence type="ECO:0000313" key="2">
    <source>
        <dbReference type="Proteomes" id="UP000053841"/>
    </source>
</evidence>
<gene>
    <name evidence="1" type="ORF">COCCADRAFT_81854</name>
</gene>
<name>W6YNA0_COCC2</name>
<proteinExistence type="predicted"/>
<dbReference type="EMBL" id="KI964539">
    <property type="protein sequence ID" value="EUC39003.1"/>
    <property type="molecule type" value="Genomic_DNA"/>
</dbReference>
<keyword evidence="2" id="KW-1185">Reference proteome</keyword>
<organism evidence="1 2">
    <name type="scientific">Cochliobolus carbonum (strain 26-R-13)</name>
    <name type="common">Maize leaf spot fungus</name>
    <name type="synonym">Bipolaris zeicola</name>
    <dbReference type="NCBI Taxonomy" id="930089"/>
    <lineage>
        <taxon>Eukaryota</taxon>
        <taxon>Fungi</taxon>
        <taxon>Dikarya</taxon>
        <taxon>Ascomycota</taxon>
        <taxon>Pezizomycotina</taxon>
        <taxon>Dothideomycetes</taxon>
        <taxon>Pleosporomycetidae</taxon>
        <taxon>Pleosporales</taxon>
        <taxon>Pleosporineae</taxon>
        <taxon>Pleosporaceae</taxon>
        <taxon>Bipolaris</taxon>
    </lineage>
</organism>
<dbReference type="KEGG" id="bze:COCCADRAFT_81854"/>
<reference evidence="1 2" key="1">
    <citation type="journal article" date="2013" name="PLoS Genet.">
        <title>Comparative genome structure, secondary metabolite, and effector coding capacity across Cochliobolus pathogens.</title>
        <authorList>
            <person name="Condon B.J."/>
            <person name="Leng Y."/>
            <person name="Wu D."/>
            <person name="Bushley K.E."/>
            <person name="Ohm R.A."/>
            <person name="Otillar R."/>
            <person name="Martin J."/>
            <person name="Schackwitz W."/>
            <person name="Grimwood J."/>
            <person name="MohdZainudin N."/>
            <person name="Xue C."/>
            <person name="Wang R."/>
            <person name="Manning V.A."/>
            <person name="Dhillon B."/>
            <person name="Tu Z.J."/>
            <person name="Steffenson B.J."/>
            <person name="Salamov A."/>
            <person name="Sun H."/>
            <person name="Lowry S."/>
            <person name="LaButti K."/>
            <person name="Han J."/>
            <person name="Copeland A."/>
            <person name="Lindquist E."/>
            <person name="Barry K."/>
            <person name="Schmutz J."/>
            <person name="Baker S.E."/>
            <person name="Ciuffetti L.M."/>
            <person name="Grigoriev I.V."/>
            <person name="Zhong S."/>
            <person name="Turgeon B.G."/>
        </authorList>
    </citation>
    <scope>NUCLEOTIDE SEQUENCE [LARGE SCALE GENOMIC DNA]</scope>
    <source>
        <strain evidence="1 2">26-R-13</strain>
    </source>
</reference>
<evidence type="ECO:0000313" key="1">
    <source>
        <dbReference type="EMBL" id="EUC39003.1"/>
    </source>
</evidence>
<dbReference type="GeneID" id="19151252"/>
<accession>W6YNA0</accession>
<sequence length="135" mass="15330">MGDFGLVTGWVWVCWKEWSGFVGRSGLGWKEKRASVSANSYKYIGGVVRTERTPGHYLRCSTGKEVETGSLEERICIREKVLNWEGFSFLFPFNFSAWILGALLDQGRVTFSSLFQVLETTISFKTSLFDTFSSQ</sequence>